<dbReference type="KEGG" id="qdo:H9Q78_05465"/>
<evidence type="ECO:0000313" key="2">
    <source>
        <dbReference type="EMBL" id="QNM06581.1"/>
    </source>
</evidence>
<protein>
    <recommendedName>
        <fullName evidence="4">DUF1492 domain-containing protein</fullName>
    </recommendedName>
</protein>
<dbReference type="Proteomes" id="UP000515823">
    <property type="component" value="Chromosome"/>
</dbReference>
<organism evidence="2 3">
    <name type="scientific">Qiania dongpingensis</name>
    <dbReference type="NCBI Taxonomy" id="2763669"/>
    <lineage>
        <taxon>Bacteria</taxon>
        <taxon>Bacillati</taxon>
        <taxon>Bacillota</taxon>
        <taxon>Clostridia</taxon>
        <taxon>Lachnospirales</taxon>
        <taxon>Lachnospiraceae</taxon>
        <taxon>Qiania</taxon>
    </lineage>
</organism>
<name>A0A7G9G6Z9_9FIRM</name>
<accession>A0A7G9G6Z9</accession>
<dbReference type="RefSeq" id="WP_249304128.1">
    <property type="nucleotide sequence ID" value="NZ_CP060634.1"/>
</dbReference>
<gene>
    <name evidence="2" type="ORF">H9Q78_05465</name>
</gene>
<dbReference type="EMBL" id="CP060634">
    <property type="protein sequence ID" value="QNM06581.1"/>
    <property type="molecule type" value="Genomic_DNA"/>
</dbReference>
<evidence type="ECO:0000313" key="3">
    <source>
        <dbReference type="Proteomes" id="UP000515823"/>
    </source>
</evidence>
<proteinExistence type="predicted"/>
<evidence type="ECO:0000256" key="1">
    <source>
        <dbReference type="SAM" id="Coils"/>
    </source>
</evidence>
<evidence type="ECO:0008006" key="4">
    <source>
        <dbReference type="Google" id="ProtNLM"/>
    </source>
</evidence>
<feature type="coiled-coil region" evidence="1">
    <location>
        <begin position="9"/>
        <end position="36"/>
    </location>
</feature>
<reference evidence="2 3" key="1">
    <citation type="submission" date="2020-08" db="EMBL/GenBank/DDBJ databases">
        <authorList>
            <person name="Liu C."/>
            <person name="Sun Q."/>
        </authorList>
    </citation>
    <scope>NUCLEOTIDE SEQUENCE [LARGE SCALE GENOMIC DNA]</scope>
    <source>
        <strain evidence="2 3">NSJ-38</strain>
    </source>
</reference>
<dbReference type="AlphaFoldDB" id="A0A7G9G6Z9"/>
<sequence length="150" mass="18087">MDKGILVQYCEMKEEIKDIRRRIEKLRKEIDKLDIVSDSVKGTRKDGTYGSIRISGYPAPEYYRKKTALERNKALLEFKEAELLELMTEAEKFIEGIEKSEVRIMFRLYYIDGLPWWKVAMKMNNLFPRRRIEFTEDSCRMRNTRFLEEK</sequence>
<keyword evidence="3" id="KW-1185">Reference proteome</keyword>
<keyword evidence="1" id="KW-0175">Coiled coil</keyword>